<proteinExistence type="predicted"/>
<dbReference type="AlphaFoldDB" id="A0A371AQU1"/>
<dbReference type="OrthoDB" id="1913461at2"/>
<evidence type="ECO:0000313" key="1">
    <source>
        <dbReference type="EMBL" id="RDU21938.1"/>
    </source>
</evidence>
<organism evidence="1 2">
    <name type="scientific">Anaerosacchariphilus polymeriproducens</name>
    <dbReference type="NCBI Taxonomy" id="1812858"/>
    <lineage>
        <taxon>Bacteria</taxon>
        <taxon>Bacillati</taxon>
        <taxon>Bacillota</taxon>
        <taxon>Clostridia</taxon>
        <taxon>Lachnospirales</taxon>
        <taxon>Lachnospiraceae</taxon>
        <taxon>Anaerosacchariphilus</taxon>
    </lineage>
</organism>
<dbReference type="RefSeq" id="WP_115483101.1">
    <property type="nucleotide sequence ID" value="NZ_QRCT01000050.1"/>
</dbReference>
<keyword evidence="2" id="KW-1185">Reference proteome</keyword>
<protein>
    <recommendedName>
        <fullName evidence="3">Minor capsid protein</fullName>
    </recommendedName>
</protein>
<evidence type="ECO:0008006" key="3">
    <source>
        <dbReference type="Google" id="ProtNLM"/>
    </source>
</evidence>
<accession>A0A371AQU1</accession>
<dbReference type="Proteomes" id="UP000255036">
    <property type="component" value="Unassembled WGS sequence"/>
</dbReference>
<gene>
    <name evidence="1" type="ORF">DWV06_15485</name>
</gene>
<sequence>MNVIEVVKQMLTDYPKITEFTNDIHVDFTDSEPTNFGLSSTGDQLLSEDILGNQIRQHNFVLYAVNQSISDYDRLANSTFLLDLSYWLETVKGQEIETTVNEQIKTGKIVKMSSANAMLYEIPNGDINGGVTYQVQIYAQYTLESEE</sequence>
<evidence type="ECO:0000313" key="2">
    <source>
        <dbReference type="Proteomes" id="UP000255036"/>
    </source>
</evidence>
<comment type="caution">
    <text evidence="1">The sequence shown here is derived from an EMBL/GenBank/DDBJ whole genome shotgun (WGS) entry which is preliminary data.</text>
</comment>
<reference evidence="1 2" key="1">
    <citation type="submission" date="2018-07" db="EMBL/GenBank/DDBJ databases">
        <title>Anaerosacharophilus polymeroproducens gen. nov. sp. nov., an anaerobic bacterium isolated from salt field.</title>
        <authorList>
            <person name="Kim W."/>
            <person name="Yang S.-H."/>
            <person name="Oh J."/>
            <person name="Lee J.-H."/>
            <person name="Kwon K.K."/>
        </authorList>
    </citation>
    <scope>NUCLEOTIDE SEQUENCE [LARGE SCALE GENOMIC DNA]</scope>
    <source>
        <strain evidence="1 2">MCWD5</strain>
    </source>
</reference>
<dbReference type="EMBL" id="QRCT01000050">
    <property type="protein sequence ID" value="RDU21938.1"/>
    <property type="molecule type" value="Genomic_DNA"/>
</dbReference>
<name>A0A371AQU1_9FIRM</name>